<gene>
    <name evidence="1" type="ORF">QFC24_006816</name>
</gene>
<comment type="caution">
    <text evidence="1">The sequence shown here is derived from an EMBL/GenBank/DDBJ whole genome shotgun (WGS) entry which is preliminary data.</text>
</comment>
<evidence type="ECO:0000313" key="2">
    <source>
        <dbReference type="Proteomes" id="UP001234202"/>
    </source>
</evidence>
<sequence>MAGFKFNMPGRHAADHKKHSVATGPLGSTGEGGSGMRRPMDKKRRNKMIASYLADWVLTIFLWAIFYLLDKIQGYRRLFSITNKSISYPYAEHERIPVWALALIAGVFPLVVILLTAAFYTRSFYDAQVGALGLALSLGLTVTLTDIIKITVGRPRPDLINRCQPPETYTTNPVHGLTSWHICSRTDLLNDGFRSFPSGHSSFGWCGMVYLALFLAAKMHVMNKRGYTFKSWILLIPIAAAFLISISRTMDYRHHATDVIAGGIIGALIAWYAYRQFYPPLAAQRCHRPYSPRIAHEDAHITAEENPELDDNMTAATRKGPILPVTKTASSSLENGAGGSNGAYMRNAVNLEPRTSVGDGVPHHYQQQHDDRRFSRDDGNGAYYTNAASPLIPAAAPHASHHYQPQSESTATGVNASGAPFGYPPTSVSGHGGGAETVEPYVASKTGQNGPMFV</sequence>
<organism evidence="1 2">
    <name type="scientific">Naganishia onofrii</name>
    <dbReference type="NCBI Taxonomy" id="1851511"/>
    <lineage>
        <taxon>Eukaryota</taxon>
        <taxon>Fungi</taxon>
        <taxon>Dikarya</taxon>
        <taxon>Basidiomycota</taxon>
        <taxon>Agaricomycotina</taxon>
        <taxon>Tremellomycetes</taxon>
        <taxon>Filobasidiales</taxon>
        <taxon>Filobasidiaceae</taxon>
        <taxon>Naganishia</taxon>
    </lineage>
</organism>
<proteinExistence type="predicted"/>
<protein>
    <submittedName>
        <fullName evidence="1">Uncharacterized protein</fullName>
    </submittedName>
</protein>
<keyword evidence="2" id="KW-1185">Reference proteome</keyword>
<dbReference type="EMBL" id="JASBWV010000039">
    <property type="protein sequence ID" value="KAJ9116225.1"/>
    <property type="molecule type" value="Genomic_DNA"/>
</dbReference>
<accession>A0ACC2WY22</accession>
<name>A0ACC2WY22_9TREE</name>
<dbReference type="Proteomes" id="UP001234202">
    <property type="component" value="Unassembled WGS sequence"/>
</dbReference>
<reference evidence="1" key="1">
    <citation type="submission" date="2023-04" db="EMBL/GenBank/DDBJ databases">
        <title>Draft Genome sequencing of Naganishia species isolated from polar environments using Oxford Nanopore Technology.</title>
        <authorList>
            <person name="Leo P."/>
            <person name="Venkateswaran K."/>
        </authorList>
    </citation>
    <scope>NUCLEOTIDE SEQUENCE</scope>
    <source>
        <strain evidence="1">DBVPG 5303</strain>
    </source>
</reference>
<evidence type="ECO:0000313" key="1">
    <source>
        <dbReference type="EMBL" id="KAJ9116225.1"/>
    </source>
</evidence>